<dbReference type="AlphaFoldDB" id="A0A120I1E0"/>
<evidence type="ECO:0000313" key="3">
    <source>
        <dbReference type="Proteomes" id="UP000058305"/>
    </source>
</evidence>
<feature type="transmembrane region" description="Helical" evidence="1">
    <location>
        <begin position="60"/>
        <end position="81"/>
    </location>
</feature>
<name>A0A120I1E0_9MICO</name>
<keyword evidence="1" id="KW-1133">Transmembrane helix</keyword>
<reference evidence="2 3" key="1">
    <citation type="journal article" date="2016" name="J. Biotechnol.">
        <title>First complete genome sequence of a species in the genus Microterricola, an extremophilic cold active enzyme producing bacterial strain ERGS5:02 isolated from Sikkim Himalaya.</title>
        <authorList>
            <person name="Himanshu"/>
            <person name="Swarnkar M.K."/>
            <person name="Singh D."/>
            <person name="Kumar R."/>
        </authorList>
    </citation>
    <scope>NUCLEOTIDE SEQUENCE [LARGE SCALE GENOMIC DNA]</scope>
    <source>
        <strain evidence="2 3">ERGS5:02</strain>
    </source>
</reference>
<organism evidence="2 3">
    <name type="scientific">Microterricola viridarii</name>
    <dbReference type="NCBI Taxonomy" id="412690"/>
    <lineage>
        <taxon>Bacteria</taxon>
        <taxon>Bacillati</taxon>
        <taxon>Actinomycetota</taxon>
        <taxon>Actinomycetes</taxon>
        <taxon>Micrococcales</taxon>
        <taxon>Microbacteriaceae</taxon>
        <taxon>Microterricola</taxon>
    </lineage>
</organism>
<evidence type="ECO:0000256" key="1">
    <source>
        <dbReference type="SAM" id="Phobius"/>
    </source>
</evidence>
<proteinExistence type="predicted"/>
<evidence type="ECO:0000313" key="2">
    <source>
        <dbReference type="EMBL" id="AMB59823.1"/>
    </source>
</evidence>
<keyword evidence="1" id="KW-0812">Transmembrane</keyword>
<accession>A0A120I1E0</accession>
<gene>
    <name evidence="2" type="ORF">AWU67_14215</name>
</gene>
<dbReference type="Proteomes" id="UP000058305">
    <property type="component" value="Chromosome"/>
</dbReference>
<keyword evidence="3" id="KW-1185">Reference proteome</keyword>
<dbReference type="OrthoDB" id="3818356at2"/>
<protein>
    <submittedName>
        <fullName evidence="2">Uncharacterized protein</fullName>
    </submittedName>
</protein>
<sequence>MPVQVIPDRELGIGSAGAHSWTRPTGAHGVTIDTDTGATVMWAPPPPREPATPGMLLRVGALWAGVLVLLLLATTAGIGALNHQLYSASGFVQQYLGALARGDADAALSFPGVEPQATELAAAGLPTKLPHVLLRDSVLRAPQDTRVVNDEEGANGVHRVTVEYTLAGEKAQSVFEVERTGTMFGVFNDWRFASSPLAVLNVTVLHDAEFSVNGLTLDTRAHHAADAAPTFSNTASYLAFSPSIYELGKNSRLLAAEPLKLPVTGSGVAEATVDVQPTPDFVSDVQDELNNWLDETCTTQAVLQPTGCPFGVNIDDRVTSAPAWSITEYPTVTLTPGENTFEMPQTPAVAHVQVEVQSLFDGEVETLDQDEPFSVALSVNITPSGSLAIKLH</sequence>
<reference evidence="3" key="2">
    <citation type="submission" date="2016-01" db="EMBL/GenBank/DDBJ databases">
        <title>First complete genome sequence of a species in the genus Microterricola, an extremophilic cold active enzyme producing strain ERGS5:02 isolated from Sikkim Himalaya.</title>
        <authorList>
            <person name="Kumar R."/>
            <person name="Singh D."/>
            <person name="Swarnkar M.K."/>
        </authorList>
    </citation>
    <scope>NUCLEOTIDE SEQUENCE [LARGE SCALE GENOMIC DNA]</scope>
    <source>
        <strain evidence="3">ERGS5:02</strain>
    </source>
</reference>
<keyword evidence="1" id="KW-0472">Membrane</keyword>
<dbReference type="KEGG" id="mvd:AWU67_14215"/>
<dbReference type="EMBL" id="CP014145">
    <property type="protein sequence ID" value="AMB59823.1"/>
    <property type="molecule type" value="Genomic_DNA"/>
</dbReference>